<evidence type="ECO:0000256" key="4">
    <source>
        <dbReference type="ARBA" id="ARBA00023136"/>
    </source>
</evidence>
<comment type="subcellular location">
    <subcellularLocation>
        <location evidence="1">Membrane</location>
    </subcellularLocation>
</comment>
<dbReference type="EC" id="3.4.21.89" evidence="5"/>
<keyword evidence="4 6" id="KW-0472">Membrane</keyword>
<evidence type="ECO:0000256" key="3">
    <source>
        <dbReference type="ARBA" id="ARBA00022989"/>
    </source>
</evidence>
<keyword evidence="7" id="KW-0378">Hydrolase</keyword>
<evidence type="ECO:0000313" key="7">
    <source>
        <dbReference type="EMBL" id="THE12331.1"/>
    </source>
</evidence>
<dbReference type="PANTHER" id="PTHR10806:SF6">
    <property type="entry name" value="SIGNAL PEPTIDASE COMPLEX CATALYTIC SUBUNIT SEC11"/>
    <property type="match status" value="1"/>
</dbReference>
<reference evidence="7 8" key="1">
    <citation type="journal article" date="2019" name="Indoor Air">
        <title>Impacts of indoor surface finishes on bacterial viability.</title>
        <authorList>
            <person name="Hu J."/>
            <person name="Maamar S.B."/>
            <person name="Glawe A.J."/>
            <person name="Gottel N."/>
            <person name="Gilbert J.A."/>
            <person name="Hartmann E.M."/>
        </authorList>
    </citation>
    <scope>NUCLEOTIDE SEQUENCE [LARGE SCALE GENOMIC DNA]</scope>
    <source>
        <strain evidence="7 8">AF060A6</strain>
    </source>
</reference>
<gene>
    <name evidence="7" type="ORF">E1I69_11555</name>
</gene>
<dbReference type="Proteomes" id="UP000306477">
    <property type="component" value="Unassembled WGS sequence"/>
</dbReference>
<evidence type="ECO:0000313" key="8">
    <source>
        <dbReference type="Proteomes" id="UP000306477"/>
    </source>
</evidence>
<feature type="transmembrane region" description="Helical" evidence="6">
    <location>
        <begin position="139"/>
        <end position="161"/>
    </location>
</feature>
<dbReference type="InterPro" id="IPR001733">
    <property type="entry name" value="Peptidase_S26B"/>
</dbReference>
<dbReference type="OrthoDB" id="1648066at2"/>
<keyword evidence="8" id="KW-1185">Reference proteome</keyword>
<dbReference type="PRINTS" id="PR00728">
    <property type="entry name" value="SIGNALPTASE"/>
</dbReference>
<dbReference type="GO" id="GO:0006465">
    <property type="term" value="P:signal peptide processing"/>
    <property type="evidence" value="ECO:0007669"/>
    <property type="project" value="UniProtKB-UniRule"/>
</dbReference>
<dbReference type="GO" id="GO:0009003">
    <property type="term" value="F:signal peptidase activity"/>
    <property type="evidence" value="ECO:0007669"/>
    <property type="project" value="UniProtKB-EC"/>
</dbReference>
<dbReference type="CDD" id="cd06530">
    <property type="entry name" value="S26_SPase_I"/>
    <property type="match status" value="1"/>
</dbReference>
<feature type="transmembrane region" description="Helical" evidence="6">
    <location>
        <begin position="12"/>
        <end position="29"/>
    </location>
</feature>
<dbReference type="AlphaFoldDB" id="A0A4S3PRK7"/>
<protein>
    <recommendedName>
        <fullName evidence="5">Signal peptidase I</fullName>
        <ecNumber evidence="5">3.4.21.89</ecNumber>
    </recommendedName>
</protein>
<dbReference type="InterPro" id="IPR036286">
    <property type="entry name" value="LexA/Signal_pep-like_sf"/>
</dbReference>
<dbReference type="EMBL" id="SLUB01000018">
    <property type="protein sequence ID" value="THE12331.1"/>
    <property type="molecule type" value="Genomic_DNA"/>
</dbReference>
<dbReference type="PANTHER" id="PTHR10806">
    <property type="entry name" value="SIGNAL PEPTIDASE COMPLEX CATALYTIC SUBUNIT SEC11"/>
    <property type="match status" value="1"/>
</dbReference>
<keyword evidence="3 6" id="KW-1133">Transmembrane helix</keyword>
<evidence type="ECO:0000256" key="1">
    <source>
        <dbReference type="ARBA" id="ARBA00004370"/>
    </source>
</evidence>
<dbReference type="GO" id="GO:0004252">
    <property type="term" value="F:serine-type endopeptidase activity"/>
    <property type="evidence" value="ECO:0007669"/>
    <property type="project" value="UniProtKB-UniRule"/>
</dbReference>
<dbReference type="SUPFAM" id="SSF51306">
    <property type="entry name" value="LexA/Signal peptidase"/>
    <property type="match status" value="1"/>
</dbReference>
<evidence type="ECO:0000256" key="6">
    <source>
        <dbReference type="SAM" id="Phobius"/>
    </source>
</evidence>
<dbReference type="GO" id="GO:0016020">
    <property type="term" value="C:membrane"/>
    <property type="evidence" value="ECO:0007669"/>
    <property type="project" value="UniProtKB-SubCell"/>
</dbReference>
<dbReference type="Gene3D" id="2.10.109.10">
    <property type="entry name" value="Umud Fragment, subunit A"/>
    <property type="match status" value="1"/>
</dbReference>
<sequence length="180" mass="19784">MFKKAFKRMGNILFVLLIIISISGLFSILQSKKEPGHLPSILGYKVMTVLTGSMEPLLQPGDVIVVKPINFAKVKVNDVITYRNSQNTLVTHRVIELVDQEGEVFFQTKGDANNVKDDGLVAHQQLVGSLLFHIPKAGYIATFIKSPIGLILLVSVPLLSLTIGMIKKIMAVDGQEKSEI</sequence>
<name>A0A4S3PRK7_9BACI</name>
<keyword evidence="2 6" id="KW-0812">Transmembrane</keyword>
<dbReference type="NCBIfam" id="TIGR02228">
    <property type="entry name" value="sigpep_I_arch"/>
    <property type="match status" value="1"/>
</dbReference>
<accession>A0A4S3PRK7</accession>
<dbReference type="InterPro" id="IPR019533">
    <property type="entry name" value="Peptidase_S26"/>
</dbReference>
<comment type="caution">
    <text evidence="7">The sequence shown here is derived from an EMBL/GenBank/DDBJ whole genome shotgun (WGS) entry which is preliminary data.</text>
</comment>
<evidence type="ECO:0000256" key="5">
    <source>
        <dbReference type="NCBIfam" id="TIGR02228"/>
    </source>
</evidence>
<dbReference type="RefSeq" id="WP_136379772.1">
    <property type="nucleotide sequence ID" value="NZ_SLUB01000018.1"/>
</dbReference>
<proteinExistence type="predicted"/>
<evidence type="ECO:0000256" key="2">
    <source>
        <dbReference type="ARBA" id="ARBA00022692"/>
    </source>
</evidence>
<organism evidence="7 8">
    <name type="scientific">Bacillus timonensis</name>
    <dbReference type="NCBI Taxonomy" id="1033734"/>
    <lineage>
        <taxon>Bacteria</taxon>
        <taxon>Bacillati</taxon>
        <taxon>Bacillota</taxon>
        <taxon>Bacilli</taxon>
        <taxon>Bacillales</taxon>
        <taxon>Bacillaceae</taxon>
        <taxon>Bacillus</taxon>
    </lineage>
</organism>